<evidence type="ECO:0000259" key="9">
    <source>
        <dbReference type="Pfam" id="PF00924"/>
    </source>
</evidence>
<dbReference type="InterPro" id="IPR049278">
    <property type="entry name" value="MS_channel_C"/>
</dbReference>
<keyword evidence="4 7" id="KW-0812">Transmembrane</keyword>
<feature type="chain" id="PRO_5005297692" evidence="8">
    <location>
        <begin position="30"/>
        <end position="805"/>
    </location>
</feature>
<dbReference type="InterPro" id="IPR011066">
    <property type="entry name" value="MscS_channel_C_sf"/>
</dbReference>
<feature type="transmembrane region" description="Helical" evidence="7">
    <location>
        <begin position="437"/>
        <end position="457"/>
    </location>
</feature>
<dbReference type="EMBL" id="LFMW01000039">
    <property type="protein sequence ID" value="KMT52328.1"/>
    <property type="molecule type" value="Genomic_DNA"/>
</dbReference>
<evidence type="ECO:0000256" key="5">
    <source>
        <dbReference type="ARBA" id="ARBA00022989"/>
    </source>
</evidence>
<evidence type="ECO:0000313" key="12">
    <source>
        <dbReference type="EMBL" id="KMT52328.1"/>
    </source>
</evidence>
<evidence type="ECO:0000259" key="10">
    <source>
        <dbReference type="Pfam" id="PF12607"/>
    </source>
</evidence>
<evidence type="ECO:0000256" key="4">
    <source>
        <dbReference type="ARBA" id="ARBA00022692"/>
    </source>
</evidence>
<dbReference type="InterPro" id="IPR010920">
    <property type="entry name" value="LSM_dom_sf"/>
</dbReference>
<feature type="transmembrane region" description="Helical" evidence="7">
    <location>
        <begin position="254"/>
        <end position="279"/>
    </location>
</feature>
<accession>A0A0J8FVF6</accession>
<keyword evidence="5 7" id="KW-1133">Transmembrane helix</keyword>
<dbReference type="Pfam" id="PF12607">
    <property type="entry name" value="DUF3772"/>
    <property type="match status" value="1"/>
</dbReference>
<dbReference type="SUPFAM" id="SSF50182">
    <property type="entry name" value="Sm-like ribonucleoproteins"/>
    <property type="match status" value="1"/>
</dbReference>
<feature type="transmembrane region" description="Helical" evidence="7">
    <location>
        <begin position="299"/>
        <end position="318"/>
    </location>
</feature>
<keyword evidence="6 7" id="KW-0472">Membrane</keyword>
<feature type="transmembrane region" description="Helical" evidence="7">
    <location>
        <begin position="405"/>
        <end position="431"/>
    </location>
</feature>
<organism evidence="12 13">
    <name type="scientific">Pseudomonas fildesensis</name>
    <dbReference type="NCBI Taxonomy" id="1674920"/>
    <lineage>
        <taxon>Bacteria</taxon>
        <taxon>Pseudomonadati</taxon>
        <taxon>Pseudomonadota</taxon>
        <taxon>Gammaproteobacteria</taxon>
        <taxon>Pseudomonadales</taxon>
        <taxon>Pseudomonadaceae</taxon>
        <taxon>Pseudomonas</taxon>
    </lineage>
</organism>
<sequence length="805" mass="86810">MQRVITKRFFTGLFALLMLCVILPALVQAAPAPVSDVRALPSLDESASVADLNDQLDLIRQKVTVSANDDLLSSLRQAALQVQKQADALSARQAIDLEHLEDQLNVLGPVQADETASFTQQRTALTKQKNALANEQRQASTLSQSARDLATQIFNLRRSLFDSQISTRSASPISVVFWSNIIRPTDDDLSRLRGLYADVSSVVTTAVAPGNRWFFAAMVLSALLVWVAGRRVLERFLLVRLMVRWMPEGRLRRSALALAVGLSTVLTISVATSLLRWGVISDSTPSADVLNLLDQLQTLVVFCAFIVGLGRALLMLPHPSWRLPPIPDQIATAMGPFPVLLALALLLIGTQERINSVIASSLALTVAVNGLTALAVALVFFFALLRYRRTRRQCQLERMNGIAGLVPFVVAVWVGISLLALLSGYLTLAYFLTVKLLWMSVVAATAYLLIACFGDVCETLLSPKQPGGLALGSALGLSERHQAQASTILAGVGRTLLLFTAVLLAFLPSGSSPGELLAGLTQLDLSSKPLGNLNIVPGDILLALIILVVGVFGVRVLKEWLGERLLPETNMDAGMRASLVTLVGYIGFVLVVVVVMSTLHISLTNLTWVVSALSVGIGFGLQAIVQNFISGLILLTERPVKVGDWVSLAGVEGDIRRINVRATEIQMSDRSTVIVPNSQFITQNVRNVTMGNALGVVGITLTLPLETDVLQIRELLLQAFTEHEAILDAPEPSVTFKDLTTTGVIISVSGYVNSPRSVGGARSDLLFTVLGRLRELGIALSSPQSMVLINEEVEKVRAADQEKPD</sequence>
<dbReference type="Gene3D" id="1.10.287.1260">
    <property type="match status" value="1"/>
</dbReference>
<dbReference type="InterPro" id="IPR022249">
    <property type="entry name" value="DUF3772"/>
</dbReference>
<evidence type="ECO:0000259" key="11">
    <source>
        <dbReference type="Pfam" id="PF21082"/>
    </source>
</evidence>
<dbReference type="InterPro" id="IPR006685">
    <property type="entry name" value="MscS_channel_2nd"/>
</dbReference>
<feature type="signal peptide" evidence="8">
    <location>
        <begin position="1"/>
        <end position="29"/>
    </location>
</feature>
<protein>
    <submittedName>
        <fullName evidence="12">Mechanosensitive ion channel protein MscS</fullName>
    </submittedName>
</protein>
<feature type="transmembrane region" description="Helical" evidence="7">
    <location>
        <begin position="362"/>
        <end position="385"/>
    </location>
</feature>
<keyword evidence="13" id="KW-1185">Reference proteome</keyword>
<dbReference type="GO" id="GO:0005886">
    <property type="term" value="C:plasma membrane"/>
    <property type="evidence" value="ECO:0007669"/>
    <property type="project" value="UniProtKB-SubCell"/>
</dbReference>
<feature type="domain" description="Mechanosensitive ion channel MscS C-terminal" evidence="11">
    <location>
        <begin position="699"/>
        <end position="779"/>
    </location>
</feature>
<dbReference type="RefSeq" id="WP_048731668.1">
    <property type="nucleotide sequence ID" value="NZ_LFMW01000039.1"/>
</dbReference>
<comment type="subcellular location">
    <subcellularLocation>
        <location evidence="1">Cell membrane</location>
        <topology evidence="1">Multi-pass membrane protein</topology>
    </subcellularLocation>
</comment>
<dbReference type="Gene3D" id="3.30.70.100">
    <property type="match status" value="1"/>
</dbReference>
<dbReference type="GO" id="GO:0008381">
    <property type="term" value="F:mechanosensitive monoatomic ion channel activity"/>
    <property type="evidence" value="ECO:0007669"/>
    <property type="project" value="UniProtKB-ARBA"/>
</dbReference>
<evidence type="ECO:0000256" key="2">
    <source>
        <dbReference type="ARBA" id="ARBA00008017"/>
    </source>
</evidence>
<proteinExistence type="inferred from homology"/>
<dbReference type="SUPFAM" id="SSF82689">
    <property type="entry name" value="Mechanosensitive channel protein MscS (YggB), C-terminal domain"/>
    <property type="match status" value="1"/>
</dbReference>
<evidence type="ECO:0000256" key="6">
    <source>
        <dbReference type="ARBA" id="ARBA00023136"/>
    </source>
</evidence>
<feature type="transmembrane region" description="Helical" evidence="7">
    <location>
        <begin position="330"/>
        <end position="350"/>
    </location>
</feature>
<dbReference type="AlphaFoldDB" id="A0A0J8FVF6"/>
<dbReference type="Pfam" id="PF21082">
    <property type="entry name" value="MS_channel_3rd"/>
    <property type="match status" value="1"/>
</dbReference>
<comment type="caution">
    <text evidence="12">The sequence shown here is derived from an EMBL/GenBank/DDBJ whole genome shotgun (WGS) entry which is preliminary data.</text>
</comment>
<feature type="transmembrane region" description="Helical" evidence="7">
    <location>
        <begin position="535"/>
        <end position="557"/>
    </location>
</feature>
<dbReference type="Gene3D" id="2.30.30.60">
    <property type="match status" value="1"/>
</dbReference>
<keyword evidence="3" id="KW-1003">Cell membrane</keyword>
<evidence type="ECO:0000256" key="7">
    <source>
        <dbReference type="SAM" id="Phobius"/>
    </source>
</evidence>
<feature type="domain" description="Mechanosensitive ion channel MscS" evidence="9">
    <location>
        <begin position="624"/>
        <end position="689"/>
    </location>
</feature>
<comment type="similarity">
    <text evidence="2">Belongs to the MscS (TC 1.A.23) family.</text>
</comment>
<evidence type="ECO:0000313" key="13">
    <source>
        <dbReference type="Proteomes" id="UP000037551"/>
    </source>
</evidence>
<evidence type="ECO:0000256" key="1">
    <source>
        <dbReference type="ARBA" id="ARBA00004651"/>
    </source>
</evidence>
<reference evidence="12 13" key="1">
    <citation type="submission" date="2015-06" db="EMBL/GenBank/DDBJ databases">
        <title>Draft genome sequence of an Antarctic Pseudomonas sp. strain KG01 with full potential for biotechnological applications.</title>
        <authorList>
            <person name="Pavlov M.S."/>
            <person name="Lira F."/>
            <person name="Martinez J.L."/>
            <person name="Marshall S.H."/>
        </authorList>
    </citation>
    <scope>NUCLEOTIDE SEQUENCE [LARGE SCALE GENOMIC DNA]</scope>
    <source>
        <strain evidence="12 13">KG01</strain>
    </source>
</reference>
<dbReference type="OrthoDB" id="9799209at2"/>
<dbReference type="Pfam" id="PF00924">
    <property type="entry name" value="MS_channel_2nd"/>
    <property type="match status" value="1"/>
</dbReference>
<feature type="domain" description="DUF3772" evidence="10">
    <location>
        <begin position="137"/>
        <end position="198"/>
    </location>
</feature>
<feature type="transmembrane region" description="Helical" evidence="7">
    <location>
        <begin position="578"/>
        <end position="602"/>
    </location>
</feature>
<dbReference type="SUPFAM" id="SSF82861">
    <property type="entry name" value="Mechanosensitive channel protein MscS (YggB), transmembrane region"/>
    <property type="match status" value="1"/>
</dbReference>
<evidence type="ECO:0000256" key="3">
    <source>
        <dbReference type="ARBA" id="ARBA00022475"/>
    </source>
</evidence>
<dbReference type="InterPro" id="IPR023408">
    <property type="entry name" value="MscS_beta-dom_sf"/>
</dbReference>
<dbReference type="PANTHER" id="PTHR30347:SF9">
    <property type="entry name" value="MINICONDUCTANCE MECHANOSENSITIVE CHANNEL MSCM"/>
    <property type="match status" value="1"/>
</dbReference>
<evidence type="ECO:0000256" key="8">
    <source>
        <dbReference type="SAM" id="SignalP"/>
    </source>
</evidence>
<dbReference type="STRING" id="1674920.ACR52_28435"/>
<dbReference type="PANTHER" id="PTHR30347">
    <property type="entry name" value="POTASSIUM CHANNEL RELATED"/>
    <property type="match status" value="1"/>
</dbReference>
<dbReference type="Proteomes" id="UP000037551">
    <property type="component" value="Unassembled WGS sequence"/>
</dbReference>
<feature type="transmembrane region" description="Helical" evidence="7">
    <location>
        <begin position="213"/>
        <end position="233"/>
    </location>
</feature>
<dbReference type="InterPro" id="IPR052702">
    <property type="entry name" value="MscS-like_channel"/>
</dbReference>
<feature type="transmembrane region" description="Helical" evidence="7">
    <location>
        <begin position="488"/>
        <end position="507"/>
    </location>
</feature>
<feature type="transmembrane region" description="Helical" evidence="7">
    <location>
        <begin position="608"/>
        <end position="635"/>
    </location>
</feature>
<keyword evidence="8" id="KW-0732">Signal</keyword>
<dbReference type="PATRIC" id="fig|1674920.3.peg.5821"/>
<name>A0A0J8FVF6_9PSED</name>
<gene>
    <name evidence="12" type="ORF">ACR52_28435</name>
</gene>
<dbReference type="InterPro" id="IPR011014">
    <property type="entry name" value="MscS_channel_TM-2"/>
</dbReference>